<dbReference type="KEGG" id="mauu:NCTC10437_02303"/>
<dbReference type="Gene3D" id="3.40.50.1820">
    <property type="entry name" value="alpha/beta hydrolase"/>
    <property type="match status" value="1"/>
</dbReference>
<dbReference type="GO" id="GO:0004301">
    <property type="term" value="F:epoxide hydrolase activity"/>
    <property type="evidence" value="ECO:0007669"/>
    <property type="project" value="UniProtKB-EC"/>
</dbReference>
<dbReference type="GO" id="GO:0016020">
    <property type="term" value="C:membrane"/>
    <property type="evidence" value="ECO:0007669"/>
    <property type="project" value="TreeGrafter"/>
</dbReference>
<dbReference type="GO" id="GO:0046464">
    <property type="term" value="P:acylglycerol catabolic process"/>
    <property type="evidence" value="ECO:0007669"/>
    <property type="project" value="TreeGrafter"/>
</dbReference>
<gene>
    <name evidence="2" type="ORF">NCTC10437_02303</name>
</gene>
<dbReference type="InterPro" id="IPR000073">
    <property type="entry name" value="AB_hydrolase_1"/>
</dbReference>
<dbReference type="PANTHER" id="PTHR43798:SF33">
    <property type="entry name" value="HYDROLASE, PUTATIVE (AFU_ORTHOLOGUE AFUA_2G14860)-RELATED"/>
    <property type="match status" value="1"/>
</dbReference>
<dbReference type="InterPro" id="IPR050266">
    <property type="entry name" value="AB_hydrolase_sf"/>
</dbReference>
<protein>
    <submittedName>
        <fullName evidence="2">Putative hydrolase or acyltransferase of alpha/beta superfamily</fullName>
        <ecNumber evidence="2">3.3.2.10</ecNumber>
    </submittedName>
</protein>
<organism evidence="2 3">
    <name type="scientific">Mycolicibacterium aurum</name>
    <name type="common">Mycobacterium aurum</name>
    <dbReference type="NCBI Taxonomy" id="1791"/>
    <lineage>
        <taxon>Bacteria</taxon>
        <taxon>Bacillati</taxon>
        <taxon>Actinomycetota</taxon>
        <taxon>Actinomycetes</taxon>
        <taxon>Mycobacteriales</taxon>
        <taxon>Mycobacteriaceae</taxon>
        <taxon>Mycolicibacterium</taxon>
    </lineage>
</organism>
<accession>A0A448INU9</accession>
<dbReference type="PANTHER" id="PTHR43798">
    <property type="entry name" value="MONOACYLGLYCEROL LIPASE"/>
    <property type="match status" value="1"/>
</dbReference>
<dbReference type="GO" id="GO:0016746">
    <property type="term" value="F:acyltransferase activity"/>
    <property type="evidence" value="ECO:0007669"/>
    <property type="project" value="UniProtKB-KW"/>
</dbReference>
<keyword evidence="3" id="KW-1185">Reference proteome</keyword>
<dbReference type="EMBL" id="LR134356">
    <property type="protein sequence ID" value="VEG54116.1"/>
    <property type="molecule type" value="Genomic_DNA"/>
</dbReference>
<name>A0A448INU9_MYCAU</name>
<dbReference type="InterPro" id="IPR029058">
    <property type="entry name" value="AB_hydrolase_fold"/>
</dbReference>
<dbReference type="EC" id="3.3.2.10" evidence="2"/>
<evidence type="ECO:0000313" key="3">
    <source>
        <dbReference type="Proteomes" id="UP000279306"/>
    </source>
</evidence>
<keyword evidence="2" id="KW-0808">Transferase</keyword>
<keyword evidence="2" id="KW-0012">Acyltransferase</keyword>
<dbReference type="SUPFAM" id="SSF53474">
    <property type="entry name" value="alpha/beta-Hydrolases"/>
    <property type="match status" value="1"/>
</dbReference>
<reference evidence="2 3" key="1">
    <citation type="submission" date="2018-12" db="EMBL/GenBank/DDBJ databases">
        <authorList>
            <consortium name="Pathogen Informatics"/>
        </authorList>
    </citation>
    <scope>NUCLEOTIDE SEQUENCE [LARGE SCALE GENOMIC DNA]</scope>
    <source>
        <strain evidence="2 3">NCTC10437</strain>
    </source>
</reference>
<dbReference type="GO" id="GO:0047372">
    <property type="term" value="F:monoacylglycerol lipase activity"/>
    <property type="evidence" value="ECO:0007669"/>
    <property type="project" value="TreeGrafter"/>
</dbReference>
<keyword evidence="2" id="KW-0378">Hydrolase</keyword>
<proteinExistence type="predicted"/>
<feature type="domain" description="AB hydrolase-1" evidence="1">
    <location>
        <begin position="35"/>
        <end position="286"/>
    </location>
</feature>
<dbReference type="STRING" id="1791.GCA_001049355_05200"/>
<evidence type="ECO:0000259" key="1">
    <source>
        <dbReference type="Pfam" id="PF00561"/>
    </source>
</evidence>
<dbReference type="Pfam" id="PF00561">
    <property type="entry name" value="Abhydrolase_1"/>
    <property type="match status" value="1"/>
</dbReference>
<dbReference type="Proteomes" id="UP000279306">
    <property type="component" value="Chromosome"/>
</dbReference>
<dbReference type="AlphaFoldDB" id="A0A448INU9"/>
<evidence type="ECO:0000313" key="2">
    <source>
        <dbReference type="EMBL" id="VEG54116.1"/>
    </source>
</evidence>
<sequence>MVVDVDAELERWRSAGSCFDYLGFDIFFRHEGHGPNLLLVHGYPFNTWDWHPLWSRLTERFTVIAPDMMGMGFSAKPVAYGYSVHDHADMHEALLAHLGVGAAHILAHDLGDSVAQEMLARHVRGEQAYGAVGIESITWLNGGMFNESYHPRLMQKAMSQTPLGDLVSPLQGSALSRRVLEPTINEMFGPHTKPDRRMLDLFHQILEYNDGKRVLHKVGRFIGDRYEHRNRWVRAMRETDVPMRLIDGALDPNSGAHMARRYAEVIPDADVVLLDEIGHWPQLEAPDAVWRHFIDHVDRVTGRAAFPSAEHGALPGDSAPDR</sequence>